<name>A0ABP9GWQ1_9ACTN</name>
<comment type="caution">
    <text evidence="1">The sequence shown here is derived from an EMBL/GenBank/DDBJ whole genome shotgun (WGS) entry which is preliminary data.</text>
</comment>
<sequence>MAATAVRTAESSYATNTGVDTHSLFGDLAGGSGRIPGATRPRRTSSIPVAVTPMVDNRMSGIHGASIQAGVIHGSVTVHSLPTMPVPGWVGTALPVHQCDARELGAHNALPGSKGAGLPPYVVRDVDGELDRRLAAIAEAQRGGLVLVAGASTAGKTRALVAALDRTVPDRMLVAPPEDADLRPLPAWLQERAAQAPRGWVVWLDDLDRHLGASGLTPALVAELGGAGAVVASTIRRDQLEALRPSTTDQASSSEGFGYAVLKTPAVVVERRWNPQEREHARISGDERLIRAAADERFGVAEQLAAGPLLEPIWLSGPDSGHPRGYALVAAAVGLAAAGLSSGLTREQLHAAHGAYLPDPPPLPEEADQAWAWATRQRSGLAGLLVPVDHDGHRWRAFDYLTPQSPLPDAVWHTALGMATDQDLFSVGLTAYNADRDDITEAAMTTFGDDFEGIEFADPADYAHLLTPESTMCWWCQTRSATTGEHKFKRTNLARLMGDGQALVWGDGEQRREIRGKSGLKRDRYDVIKFPKSMCAPCNNDASQPFDNAYDTYAQYVETHLLRIMPGIDLGEVYGTRWRKKSLDLARYHAKHFGCRMVRDRFPVPQSLRDFMDGAEDMSDAHMVIISTDSVNKSYGQGMSISPTVPSVSRDMTRFTSCVMAAYIGPIGIRYEWVADGIPDHERDQFFHHPGPVINYFRNEKDMVMGETRKPGRLARFLQWANKP</sequence>
<dbReference type="Proteomes" id="UP001499993">
    <property type="component" value="Unassembled WGS sequence"/>
</dbReference>
<protein>
    <submittedName>
        <fullName evidence="1">Uncharacterized protein</fullName>
    </submittedName>
</protein>
<evidence type="ECO:0000313" key="2">
    <source>
        <dbReference type="Proteomes" id="UP001499993"/>
    </source>
</evidence>
<evidence type="ECO:0000313" key="1">
    <source>
        <dbReference type="EMBL" id="GAA4954799.1"/>
    </source>
</evidence>
<organism evidence="1 2">
    <name type="scientific">Streptomonospora halophila</name>
    <dbReference type="NCBI Taxonomy" id="427369"/>
    <lineage>
        <taxon>Bacteria</taxon>
        <taxon>Bacillati</taxon>
        <taxon>Actinomycetota</taxon>
        <taxon>Actinomycetes</taxon>
        <taxon>Streptosporangiales</taxon>
        <taxon>Nocardiopsidaceae</taxon>
        <taxon>Streptomonospora</taxon>
    </lineage>
</organism>
<proteinExistence type="predicted"/>
<reference evidence="2" key="1">
    <citation type="journal article" date="2019" name="Int. J. Syst. Evol. Microbiol.">
        <title>The Global Catalogue of Microorganisms (GCM) 10K type strain sequencing project: providing services to taxonomists for standard genome sequencing and annotation.</title>
        <authorList>
            <consortium name="The Broad Institute Genomics Platform"/>
            <consortium name="The Broad Institute Genome Sequencing Center for Infectious Disease"/>
            <person name="Wu L."/>
            <person name="Ma J."/>
        </authorList>
    </citation>
    <scope>NUCLEOTIDE SEQUENCE [LARGE SCALE GENOMIC DNA]</scope>
    <source>
        <strain evidence="2">JCM 18123</strain>
    </source>
</reference>
<gene>
    <name evidence="1" type="ORF">GCM10023224_45320</name>
</gene>
<dbReference type="EMBL" id="BAABIK010000034">
    <property type="protein sequence ID" value="GAA4954799.1"/>
    <property type="molecule type" value="Genomic_DNA"/>
</dbReference>
<accession>A0ABP9GWQ1</accession>
<keyword evidence="2" id="KW-1185">Reference proteome</keyword>